<dbReference type="SMART" id="SM00409">
    <property type="entry name" value="IG"/>
    <property type="match status" value="1"/>
</dbReference>
<dbReference type="EMBL" id="LUCM01011019">
    <property type="protein sequence ID" value="KAA0184595.1"/>
    <property type="molecule type" value="Genomic_DNA"/>
</dbReference>
<sequence>MAFSHRAPVGVRQARQRLKKLENVSDSDRGEYVCEVYNGRFLIGSRWMMVMVASHEAFEEDQEVNVRTITGHSVTLTCHVKPQVNAINTTWRWMPNSELGGPREFTGNLNVSSILHIPSVTKEHEGQFWCIVETNIGTAVRWISLLVSENPAFQIGQQFVYRGWTNNGTNLTCLLNSDIAATEIQWMRKTIHSDWISFPPTDAMTGRSLV</sequence>
<dbReference type="InterPro" id="IPR007110">
    <property type="entry name" value="Ig-like_dom"/>
</dbReference>
<dbReference type="PROSITE" id="PS50835">
    <property type="entry name" value="IG_LIKE"/>
    <property type="match status" value="1"/>
</dbReference>
<comment type="caution">
    <text evidence="4">The sequence shown here is derived from an EMBL/GenBank/DDBJ whole genome shotgun (WGS) entry which is preliminary data.</text>
</comment>
<evidence type="ECO:0000256" key="2">
    <source>
        <dbReference type="ARBA" id="ARBA00023157"/>
    </source>
</evidence>
<gene>
    <name evidence="4" type="ORF">FBUS_05312</name>
</gene>
<dbReference type="InterPro" id="IPR003599">
    <property type="entry name" value="Ig_sub"/>
</dbReference>
<evidence type="ECO:0000313" key="5">
    <source>
        <dbReference type="Proteomes" id="UP000728185"/>
    </source>
</evidence>
<proteinExistence type="predicted"/>
<reference evidence="4" key="1">
    <citation type="submission" date="2019-05" db="EMBL/GenBank/DDBJ databases">
        <title>Annotation for the trematode Fasciolopsis buski.</title>
        <authorList>
            <person name="Choi Y.-J."/>
        </authorList>
    </citation>
    <scope>NUCLEOTIDE SEQUENCE</scope>
    <source>
        <strain evidence="4">HT</strain>
        <tissue evidence="4">Whole worm</tissue>
    </source>
</reference>
<evidence type="ECO:0000259" key="3">
    <source>
        <dbReference type="PROSITE" id="PS50835"/>
    </source>
</evidence>
<dbReference type="InterPro" id="IPR013783">
    <property type="entry name" value="Ig-like_fold"/>
</dbReference>
<protein>
    <recommendedName>
        <fullName evidence="3">Ig-like domain-containing protein</fullName>
    </recommendedName>
</protein>
<evidence type="ECO:0000256" key="1">
    <source>
        <dbReference type="ARBA" id="ARBA00022729"/>
    </source>
</evidence>
<dbReference type="InterPro" id="IPR050958">
    <property type="entry name" value="Cell_Adh-Cytoskel_Orgn"/>
</dbReference>
<dbReference type="PANTHER" id="PTHR45080:SF8">
    <property type="entry name" value="IG-LIKE DOMAIN-CONTAINING PROTEIN"/>
    <property type="match status" value="1"/>
</dbReference>
<dbReference type="InterPro" id="IPR036179">
    <property type="entry name" value="Ig-like_dom_sf"/>
</dbReference>
<feature type="domain" description="Ig-like" evidence="3">
    <location>
        <begin position="71"/>
        <end position="148"/>
    </location>
</feature>
<dbReference type="GO" id="GO:0005886">
    <property type="term" value="C:plasma membrane"/>
    <property type="evidence" value="ECO:0007669"/>
    <property type="project" value="TreeGrafter"/>
</dbReference>
<dbReference type="GO" id="GO:0050808">
    <property type="term" value="P:synapse organization"/>
    <property type="evidence" value="ECO:0007669"/>
    <property type="project" value="TreeGrafter"/>
</dbReference>
<dbReference type="CDD" id="cd00096">
    <property type="entry name" value="Ig"/>
    <property type="match status" value="1"/>
</dbReference>
<dbReference type="GO" id="GO:0043025">
    <property type="term" value="C:neuronal cell body"/>
    <property type="evidence" value="ECO:0007669"/>
    <property type="project" value="TreeGrafter"/>
</dbReference>
<dbReference type="PANTHER" id="PTHR45080">
    <property type="entry name" value="CONTACTIN 5"/>
    <property type="match status" value="1"/>
</dbReference>
<accession>A0A8E0RJJ6</accession>
<dbReference type="GO" id="GO:0008046">
    <property type="term" value="F:axon guidance receptor activity"/>
    <property type="evidence" value="ECO:0007669"/>
    <property type="project" value="TreeGrafter"/>
</dbReference>
<dbReference type="Gene3D" id="2.60.40.10">
    <property type="entry name" value="Immunoglobulins"/>
    <property type="match status" value="1"/>
</dbReference>
<keyword evidence="5" id="KW-1185">Reference proteome</keyword>
<dbReference type="InterPro" id="IPR003598">
    <property type="entry name" value="Ig_sub2"/>
</dbReference>
<organism evidence="4 5">
    <name type="scientific">Fasciolopsis buskii</name>
    <dbReference type="NCBI Taxonomy" id="27845"/>
    <lineage>
        <taxon>Eukaryota</taxon>
        <taxon>Metazoa</taxon>
        <taxon>Spiralia</taxon>
        <taxon>Lophotrochozoa</taxon>
        <taxon>Platyhelminthes</taxon>
        <taxon>Trematoda</taxon>
        <taxon>Digenea</taxon>
        <taxon>Plagiorchiida</taxon>
        <taxon>Echinostomata</taxon>
        <taxon>Echinostomatoidea</taxon>
        <taxon>Fasciolidae</taxon>
        <taxon>Fasciolopsis</taxon>
    </lineage>
</organism>
<dbReference type="OrthoDB" id="10012075at2759"/>
<dbReference type="Proteomes" id="UP000728185">
    <property type="component" value="Unassembled WGS sequence"/>
</dbReference>
<keyword evidence="1" id="KW-0732">Signal</keyword>
<dbReference type="AlphaFoldDB" id="A0A8E0RJJ6"/>
<dbReference type="Pfam" id="PF00047">
    <property type="entry name" value="ig"/>
    <property type="match status" value="1"/>
</dbReference>
<dbReference type="GO" id="GO:0007156">
    <property type="term" value="P:homophilic cell adhesion via plasma membrane adhesion molecules"/>
    <property type="evidence" value="ECO:0007669"/>
    <property type="project" value="TreeGrafter"/>
</dbReference>
<dbReference type="InterPro" id="IPR013151">
    <property type="entry name" value="Immunoglobulin_dom"/>
</dbReference>
<dbReference type="GO" id="GO:0030424">
    <property type="term" value="C:axon"/>
    <property type="evidence" value="ECO:0007669"/>
    <property type="project" value="TreeGrafter"/>
</dbReference>
<dbReference type="SUPFAM" id="SSF48726">
    <property type="entry name" value="Immunoglobulin"/>
    <property type="match status" value="1"/>
</dbReference>
<evidence type="ECO:0000313" key="4">
    <source>
        <dbReference type="EMBL" id="KAA0184595.1"/>
    </source>
</evidence>
<dbReference type="SMART" id="SM00408">
    <property type="entry name" value="IGc2"/>
    <property type="match status" value="1"/>
</dbReference>
<name>A0A8E0RJJ6_9TREM</name>
<keyword evidence="2" id="KW-1015">Disulfide bond</keyword>